<name>K9WQY2_9CYAN</name>
<keyword evidence="3" id="KW-1185">Reference proteome</keyword>
<sequence length="174" mass="19350">MNRFKNSTLQTQRPGQAKNAVRLRAILTFTCNCSAVHLMTPCMSKVYEETYKDRLIEIYRFSQSAPGGVGSSHFFARIDNCQLPGAFDARSHNPNHPSSDTGNQSTPEPSSALAAARAYCDSEAEAQQQIATHDLQKRIEVLLQKPSAAELTHKTNLVSRALMKIRRFVGIIEK</sequence>
<organism evidence="2 3">
    <name type="scientific">Allocoleopsis franciscana PCC 7113</name>
    <dbReference type="NCBI Taxonomy" id="1173027"/>
    <lineage>
        <taxon>Bacteria</taxon>
        <taxon>Bacillati</taxon>
        <taxon>Cyanobacteriota</taxon>
        <taxon>Cyanophyceae</taxon>
        <taxon>Coleofasciculales</taxon>
        <taxon>Coleofasciculaceae</taxon>
        <taxon>Allocoleopsis</taxon>
        <taxon>Allocoleopsis franciscana</taxon>
    </lineage>
</organism>
<geneLocation type="plasmid" evidence="2 3">
    <name>pMIC7113.03</name>
</geneLocation>
<feature type="compositionally biased region" description="Polar residues" evidence="1">
    <location>
        <begin position="92"/>
        <end position="109"/>
    </location>
</feature>
<protein>
    <submittedName>
        <fullName evidence="2">Uncharacterized protein</fullName>
    </submittedName>
</protein>
<dbReference type="KEGG" id="mic:Mic7113_6638"/>
<evidence type="ECO:0000313" key="3">
    <source>
        <dbReference type="Proteomes" id="UP000010471"/>
    </source>
</evidence>
<feature type="region of interest" description="Disordered" evidence="1">
    <location>
        <begin position="86"/>
        <end position="112"/>
    </location>
</feature>
<proteinExistence type="predicted"/>
<reference evidence="2 3" key="1">
    <citation type="submission" date="2012-06" db="EMBL/GenBank/DDBJ databases">
        <title>Finished plasmid 3 of genome of Microcoleus sp. PCC 7113.</title>
        <authorList>
            <consortium name="US DOE Joint Genome Institute"/>
            <person name="Gugger M."/>
            <person name="Coursin T."/>
            <person name="Rippka R."/>
            <person name="Tandeau De Marsac N."/>
            <person name="Huntemann M."/>
            <person name="Wei C.-L."/>
            <person name="Han J."/>
            <person name="Detter J.C."/>
            <person name="Han C."/>
            <person name="Tapia R."/>
            <person name="Chen A."/>
            <person name="Kyrpides N."/>
            <person name="Mavromatis K."/>
            <person name="Markowitz V."/>
            <person name="Szeto E."/>
            <person name="Ivanova N."/>
            <person name="Pagani I."/>
            <person name="Pati A."/>
            <person name="Goodwin L."/>
            <person name="Nordberg H.P."/>
            <person name="Cantor M.N."/>
            <person name="Hua S.X."/>
            <person name="Woyke T."/>
            <person name="Kerfeld C.A."/>
        </authorList>
    </citation>
    <scope>NUCLEOTIDE SEQUENCE [LARGE SCALE GENOMIC DNA]</scope>
    <source>
        <strain evidence="2 3">PCC 7113</strain>
        <plasmid evidence="2 3">pMIC7113.03</plasmid>
    </source>
</reference>
<keyword evidence="2" id="KW-0614">Plasmid</keyword>
<accession>K9WQY2</accession>
<evidence type="ECO:0000313" key="2">
    <source>
        <dbReference type="EMBL" id="AFZ22206.1"/>
    </source>
</evidence>
<dbReference type="AlphaFoldDB" id="K9WQY2"/>
<gene>
    <name evidence="2" type="ORF">Mic7113_6638</name>
</gene>
<evidence type="ECO:0000256" key="1">
    <source>
        <dbReference type="SAM" id="MobiDB-lite"/>
    </source>
</evidence>
<dbReference type="HOGENOM" id="CLU_1538341_0_0_3"/>
<dbReference type="EMBL" id="CP003633">
    <property type="protein sequence ID" value="AFZ22206.1"/>
    <property type="molecule type" value="Genomic_DNA"/>
</dbReference>
<dbReference type="Proteomes" id="UP000010471">
    <property type="component" value="Plasmid pMIC7113.03"/>
</dbReference>